<dbReference type="RefSeq" id="WP_165143284.1">
    <property type="nucleotide sequence ID" value="NZ_JAALLT010000004.1"/>
</dbReference>
<sequence>MLKKLKYLFSTDNEPGKEEVNISGVIEQIKKKELAEDIPLGQRIHTLNYSDLDLFLDRDITENYRVAVYRGRERIYSFSIYADQGDYESLKEGYEKIIQFLNGESKVNQLPDNDKIKGFFYGY</sequence>
<dbReference type="Proteomes" id="UP000473278">
    <property type="component" value="Unassembled WGS sequence"/>
</dbReference>
<accession>A0A6M1SZ94</accession>
<protein>
    <submittedName>
        <fullName evidence="1">Uncharacterized protein</fullName>
    </submittedName>
</protein>
<evidence type="ECO:0000313" key="2">
    <source>
        <dbReference type="Proteomes" id="UP000473278"/>
    </source>
</evidence>
<evidence type="ECO:0000313" key="1">
    <source>
        <dbReference type="EMBL" id="NGP77678.1"/>
    </source>
</evidence>
<name>A0A6M1SZ94_9BACT</name>
<dbReference type="AlphaFoldDB" id="A0A6M1SZ94"/>
<dbReference type="EMBL" id="JAALLT010000004">
    <property type="protein sequence ID" value="NGP77678.1"/>
    <property type="molecule type" value="Genomic_DNA"/>
</dbReference>
<keyword evidence="2" id="KW-1185">Reference proteome</keyword>
<proteinExistence type="predicted"/>
<reference evidence="1 2" key="1">
    <citation type="submission" date="2020-02" db="EMBL/GenBank/DDBJ databases">
        <title>Balneolaceae bacterium YR4-1, complete genome.</title>
        <authorList>
            <person name="Li Y."/>
            <person name="Wu S."/>
        </authorList>
    </citation>
    <scope>NUCLEOTIDE SEQUENCE [LARGE SCALE GENOMIC DNA]</scope>
    <source>
        <strain evidence="1 2">YR4-1</strain>
    </source>
</reference>
<organism evidence="1 2">
    <name type="scientific">Halalkalibaculum roseum</name>
    <dbReference type="NCBI Taxonomy" id="2709311"/>
    <lineage>
        <taxon>Bacteria</taxon>
        <taxon>Pseudomonadati</taxon>
        <taxon>Balneolota</taxon>
        <taxon>Balneolia</taxon>
        <taxon>Balneolales</taxon>
        <taxon>Balneolaceae</taxon>
        <taxon>Halalkalibaculum</taxon>
    </lineage>
</organism>
<comment type="caution">
    <text evidence="1">The sequence shown here is derived from an EMBL/GenBank/DDBJ whole genome shotgun (WGS) entry which is preliminary data.</text>
</comment>
<gene>
    <name evidence="1" type="ORF">G3570_13605</name>
</gene>